<dbReference type="FunFam" id="3.30.70.330:FF:000047">
    <property type="entry name" value="Differentiation 1 negative regulator"/>
    <property type="match status" value="1"/>
</dbReference>
<sequence length="817" mass="86980">MQTSDASSISNSARLIHPSKYNIHGDTGFSHGAYHSNHPNQGFSNRNNRRANIPAINTAAAGHPFQPGTPSAFASPQFANFGGFPQANANGHVQNHQNHHLGSPTQGMQNHGLYLSTDGLGAQLMGGPQSPINGFNHTTLGNAALGSPAASIAPGILSSTSRTVYLGNIPAETSAEEILNHVRSGQIESVRLLPDKNCAFISFLDSSSATHFHSDAILKKLAIKGNDIKVGWGKPSQVPTSVALAVQQSGASRNVYLGNLPEETTEDNLREELGKFGPIDTVKIVKEKAIGFVHFLSISNAMKAVTQLPQEPQWQAPKRVFYGKDRCAYVSKTQQQNAAQFLGIAPGYAHVLNSADRDLISNALAQQSVAAAAVATTAGGVNNLGNRTIYLGNIHPETTIEEICNVVRGGLLHHIRYIPDKHICFVTFIDPTSAASFYALSNLQGLMIHNRRLKIGWGKHSGPLPPAIALAVSGGASRNVYVGNLDEAWAEERLRQDFSEYGEIELVNTLREKSCAFVNFTNIANAIKAIEGMRNREEYRRFKINFGKDRCGNPPRQAGNQGNSQQNRNGGGIDGPQSSSPALNGFQQNLSQSGSQSSPTRPALSPAPGSTGSQNGQQQRHPLQNVSSPSGILNVGSNNPLTMYLNQISAQQAQDQENRLTDPMALAGLHAQQSQAPPQQSLYNGTSNGDLSNGSRDAPLHQHQHQHQHQHAHHSSGTGYLSVAGSGPGHHATASTSSLSVPRAQHSRAVSLPSFSQEPFGPVSGQSGHIRSGAAHQPQASFSSFSGLGGLNHSGFGLAIQNENSLPGWAEEEIGAK</sequence>
<reference evidence="6" key="1">
    <citation type="submission" date="2022-11" db="EMBL/GenBank/DDBJ databases">
        <authorList>
            <person name="Petersen C."/>
        </authorList>
    </citation>
    <scope>NUCLEOTIDE SEQUENCE</scope>
    <source>
        <strain evidence="6">IBT 26290</strain>
    </source>
</reference>
<dbReference type="AlphaFoldDB" id="A0A9W9I010"/>
<dbReference type="PANTHER" id="PTHR14089:SF8">
    <property type="entry name" value="RNA-BINDING PROTEIN MRN1"/>
    <property type="match status" value="1"/>
</dbReference>
<organism evidence="6 7">
    <name type="scientific">Penicillium canariense</name>
    <dbReference type="NCBI Taxonomy" id="189055"/>
    <lineage>
        <taxon>Eukaryota</taxon>
        <taxon>Fungi</taxon>
        <taxon>Dikarya</taxon>
        <taxon>Ascomycota</taxon>
        <taxon>Pezizomycotina</taxon>
        <taxon>Eurotiomycetes</taxon>
        <taxon>Eurotiomycetidae</taxon>
        <taxon>Eurotiales</taxon>
        <taxon>Aspergillaceae</taxon>
        <taxon>Penicillium</taxon>
    </lineage>
</organism>
<dbReference type="GO" id="GO:0071006">
    <property type="term" value="C:U2-type catalytic step 1 spliceosome"/>
    <property type="evidence" value="ECO:0007669"/>
    <property type="project" value="TreeGrafter"/>
</dbReference>
<dbReference type="InterPro" id="IPR034195">
    <property type="entry name" value="Mrn1_RRM1"/>
</dbReference>
<dbReference type="InterPro" id="IPR035979">
    <property type="entry name" value="RBD_domain_sf"/>
</dbReference>
<feature type="region of interest" description="Disordered" evidence="4">
    <location>
        <begin position="670"/>
        <end position="778"/>
    </location>
</feature>
<reference evidence="6" key="2">
    <citation type="journal article" date="2023" name="IMA Fungus">
        <title>Comparative genomic study of the Penicillium genus elucidates a diverse pangenome and 15 lateral gene transfer events.</title>
        <authorList>
            <person name="Petersen C."/>
            <person name="Sorensen T."/>
            <person name="Nielsen M.R."/>
            <person name="Sondergaard T.E."/>
            <person name="Sorensen J.L."/>
            <person name="Fitzpatrick D.A."/>
            <person name="Frisvad J.C."/>
            <person name="Nielsen K.L."/>
        </authorList>
    </citation>
    <scope>NUCLEOTIDE SEQUENCE</scope>
    <source>
        <strain evidence="6">IBT 26290</strain>
    </source>
</reference>
<feature type="domain" description="RRM" evidence="5">
    <location>
        <begin position="478"/>
        <end position="549"/>
    </location>
</feature>
<feature type="compositionally biased region" description="Polar residues" evidence="4">
    <location>
        <begin position="576"/>
        <end position="586"/>
    </location>
</feature>
<evidence type="ECO:0000313" key="6">
    <source>
        <dbReference type="EMBL" id="KAJ5160746.1"/>
    </source>
</evidence>
<gene>
    <name evidence="6" type="ORF">N7482_007750</name>
</gene>
<dbReference type="GO" id="GO:0036002">
    <property type="term" value="F:pre-mRNA binding"/>
    <property type="evidence" value="ECO:0007669"/>
    <property type="project" value="TreeGrafter"/>
</dbReference>
<feature type="compositionally biased region" description="Low complexity" evidence="4">
    <location>
        <begin position="557"/>
        <end position="568"/>
    </location>
</feature>
<dbReference type="InterPro" id="IPR000504">
    <property type="entry name" value="RRM_dom"/>
</dbReference>
<dbReference type="InterPro" id="IPR012677">
    <property type="entry name" value="Nucleotide-bd_a/b_plait_sf"/>
</dbReference>
<dbReference type="GO" id="GO:0071007">
    <property type="term" value="C:U2-type catalytic step 2 spliceosome"/>
    <property type="evidence" value="ECO:0007669"/>
    <property type="project" value="TreeGrafter"/>
</dbReference>
<dbReference type="CDD" id="cd12522">
    <property type="entry name" value="RRM4_MRN1"/>
    <property type="match status" value="1"/>
</dbReference>
<dbReference type="GO" id="GO:0003729">
    <property type="term" value="F:mRNA binding"/>
    <property type="evidence" value="ECO:0007669"/>
    <property type="project" value="UniProtKB-ARBA"/>
</dbReference>
<dbReference type="PANTHER" id="PTHR14089">
    <property type="entry name" value="PRE-MRNA-SPLICING FACTOR RBM22"/>
    <property type="match status" value="1"/>
</dbReference>
<dbReference type="CDD" id="cd12521">
    <property type="entry name" value="RRM3_MRN1"/>
    <property type="match status" value="1"/>
</dbReference>
<dbReference type="GO" id="GO:0005737">
    <property type="term" value="C:cytoplasm"/>
    <property type="evidence" value="ECO:0007669"/>
    <property type="project" value="UniProtKB-ARBA"/>
</dbReference>
<comment type="caution">
    <text evidence="6">The sequence shown here is derived from an EMBL/GenBank/DDBJ whole genome shotgun (WGS) entry which is preliminary data.</text>
</comment>
<evidence type="ECO:0000256" key="4">
    <source>
        <dbReference type="SAM" id="MobiDB-lite"/>
    </source>
</evidence>
<feature type="region of interest" description="Disordered" evidence="4">
    <location>
        <begin position="546"/>
        <end position="635"/>
    </location>
</feature>
<dbReference type="GO" id="GO:0051252">
    <property type="term" value="P:regulation of RNA metabolic process"/>
    <property type="evidence" value="ECO:0007669"/>
    <property type="project" value="UniProtKB-ARBA"/>
</dbReference>
<dbReference type="SUPFAM" id="SSF54928">
    <property type="entry name" value="RNA-binding domain, RBD"/>
    <property type="match status" value="2"/>
</dbReference>
<feature type="domain" description="RRM" evidence="5">
    <location>
        <begin position="162"/>
        <end position="235"/>
    </location>
</feature>
<dbReference type="GO" id="GO:0000974">
    <property type="term" value="C:Prp19 complex"/>
    <property type="evidence" value="ECO:0007669"/>
    <property type="project" value="TreeGrafter"/>
</dbReference>
<evidence type="ECO:0000313" key="7">
    <source>
        <dbReference type="Proteomes" id="UP001149163"/>
    </source>
</evidence>
<dbReference type="GO" id="GO:0017070">
    <property type="term" value="F:U6 snRNA binding"/>
    <property type="evidence" value="ECO:0007669"/>
    <property type="project" value="TreeGrafter"/>
</dbReference>
<feature type="compositionally biased region" description="Polar residues" evidence="4">
    <location>
        <begin position="682"/>
        <end position="695"/>
    </location>
</feature>
<feature type="domain" description="RRM" evidence="5">
    <location>
        <begin position="387"/>
        <end position="460"/>
    </location>
</feature>
<dbReference type="CDD" id="cd12523">
    <property type="entry name" value="RRM2_MRN1"/>
    <property type="match status" value="1"/>
</dbReference>
<dbReference type="FunFam" id="3.30.70.330:FF:000120">
    <property type="entry name" value="Negative regulator of differentiation 1"/>
    <property type="match status" value="1"/>
</dbReference>
<dbReference type="EMBL" id="JAPQKN010000004">
    <property type="protein sequence ID" value="KAJ5160746.1"/>
    <property type="molecule type" value="Genomic_DNA"/>
</dbReference>
<accession>A0A9W9I010</accession>
<dbReference type="CDD" id="cd12520">
    <property type="entry name" value="RRM1_MRN1"/>
    <property type="match status" value="1"/>
</dbReference>
<dbReference type="RefSeq" id="XP_056542303.1">
    <property type="nucleotide sequence ID" value="XM_056689874.1"/>
</dbReference>
<name>A0A9W9I010_9EURO</name>
<dbReference type="SMART" id="SM00360">
    <property type="entry name" value="RRM"/>
    <property type="match status" value="4"/>
</dbReference>
<dbReference type="GO" id="GO:0010468">
    <property type="term" value="P:regulation of gene expression"/>
    <property type="evidence" value="ECO:0007669"/>
    <property type="project" value="UniProtKB-ARBA"/>
</dbReference>
<evidence type="ECO:0000256" key="1">
    <source>
        <dbReference type="ARBA" id="ARBA00022737"/>
    </source>
</evidence>
<feature type="region of interest" description="Disordered" evidence="4">
    <location>
        <begin position="27"/>
        <end position="48"/>
    </location>
</feature>
<evidence type="ECO:0000259" key="5">
    <source>
        <dbReference type="PROSITE" id="PS50102"/>
    </source>
</evidence>
<keyword evidence="7" id="KW-1185">Reference proteome</keyword>
<dbReference type="Gene3D" id="3.30.70.330">
    <property type="match status" value="4"/>
</dbReference>
<feature type="domain" description="RRM" evidence="5">
    <location>
        <begin position="253"/>
        <end position="335"/>
    </location>
</feature>
<feature type="compositionally biased region" description="Basic residues" evidence="4">
    <location>
        <begin position="702"/>
        <end position="714"/>
    </location>
</feature>
<dbReference type="FunFam" id="3.30.70.330:FF:000130">
    <property type="entry name" value="Differentiation 1 negative regulator"/>
    <property type="match status" value="1"/>
</dbReference>
<dbReference type="FunFam" id="3.30.70.330:FF:000064">
    <property type="entry name" value="Differentiation 1 negative regulator"/>
    <property type="match status" value="1"/>
</dbReference>
<dbReference type="OrthoDB" id="6407164at2759"/>
<dbReference type="GeneID" id="81429050"/>
<keyword evidence="1" id="KW-0677">Repeat</keyword>
<evidence type="ECO:0000256" key="2">
    <source>
        <dbReference type="ARBA" id="ARBA00022884"/>
    </source>
</evidence>
<feature type="compositionally biased region" description="Polar residues" evidence="4">
    <location>
        <begin position="608"/>
        <end position="635"/>
    </location>
</feature>
<dbReference type="PROSITE" id="PS50102">
    <property type="entry name" value="RRM"/>
    <property type="match status" value="4"/>
</dbReference>
<feature type="compositionally biased region" description="Low complexity" evidence="4">
    <location>
        <begin position="671"/>
        <end position="681"/>
    </location>
</feature>
<protein>
    <recommendedName>
        <fullName evidence="5">RRM domain-containing protein</fullName>
    </recommendedName>
</protein>
<dbReference type="Pfam" id="PF00076">
    <property type="entry name" value="RRM_1"/>
    <property type="match status" value="2"/>
</dbReference>
<keyword evidence="2 3" id="KW-0694">RNA-binding</keyword>
<dbReference type="Proteomes" id="UP001149163">
    <property type="component" value="Unassembled WGS sequence"/>
</dbReference>
<proteinExistence type="predicted"/>
<dbReference type="InterPro" id="IPR039171">
    <property type="entry name" value="Cwc2/Slt11"/>
</dbReference>
<feature type="compositionally biased region" description="Low complexity" evidence="4">
    <location>
        <begin position="587"/>
        <end position="598"/>
    </location>
</feature>
<evidence type="ECO:0000256" key="3">
    <source>
        <dbReference type="PROSITE-ProRule" id="PRU00176"/>
    </source>
</evidence>